<protein>
    <submittedName>
        <fullName evidence="1">Esterase family protein</fullName>
    </submittedName>
</protein>
<dbReference type="EMBL" id="CP032412">
    <property type="protein sequence ID" value="AYB44329.1"/>
    <property type="molecule type" value="Genomic_DNA"/>
</dbReference>
<keyword evidence="2" id="KW-1185">Reference proteome</keyword>
<dbReference type="InterPro" id="IPR029058">
    <property type="entry name" value="AB_hydrolase_fold"/>
</dbReference>
<sequence>MKETAPALAGYDRPREHIDRGIIETVEYASETVGNFRKATIYTPPGYGDDKTYNVLYLLHGIGGDESEWHRHADPQTILDYLCADGKLAPMIVVFPNGRAIPNDRAEGDLFDPDKVKAFETFEFDLLNDLIPFVESRYSVSTGRENRAIAGLSMGGGQSLNIGLKHLDRFAWIGAFSPAPNTKSPEQLVPHPEEASARLKLLWLSCGDEDSLKPISDRTHAYLAEHQVPHIWFEEPGGHDWSVWKSDLYHFSQHLFKDS</sequence>
<dbReference type="AlphaFoldDB" id="A0A385TKX0"/>
<dbReference type="KEGG" id="plw:D5F53_13975"/>
<dbReference type="SUPFAM" id="SSF53474">
    <property type="entry name" value="alpha/beta-Hydrolases"/>
    <property type="match status" value="1"/>
</dbReference>
<gene>
    <name evidence="1" type="ORF">D5F53_13975</name>
</gene>
<reference evidence="1 2" key="1">
    <citation type="submission" date="2018-09" db="EMBL/GenBank/DDBJ databases">
        <title>Genome Sequence of Paenibacillus lautus Strain E7593-69, Azo Dye-Degrading Bacteria, Isolated from Commercial Tattoo Inks.</title>
        <authorList>
            <person name="Nho S.W."/>
            <person name="Kim S.-J."/>
            <person name="Kweon O."/>
            <person name="Cerniglia C.E."/>
        </authorList>
    </citation>
    <scope>NUCLEOTIDE SEQUENCE [LARGE SCALE GENOMIC DNA]</scope>
    <source>
        <strain evidence="1 2">E7593-69</strain>
    </source>
</reference>
<evidence type="ECO:0000313" key="2">
    <source>
        <dbReference type="Proteomes" id="UP000266552"/>
    </source>
</evidence>
<evidence type="ECO:0000313" key="1">
    <source>
        <dbReference type="EMBL" id="AYB44329.1"/>
    </source>
</evidence>
<name>A0A385TKX0_PAELA</name>
<accession>A0A385TKX0</accession>
<dbReference type="Gene3D" id="3.40.50.1820">
    <property type="entry name" value="alpha/beta hydrolase"/>
    <property type="match status" value="1"/>
</dbReference>
<organism evidence="1 2">
    <name type="scientific">Paenibacillus lautus</name>
    <name type="common">Bacillus lautus</name>
    <dbReference type="NCBI Taxonomy" id="1401"/>
    <lineage>
        <taxon>Bacteria</taxon>
        <taxon>Bacillati</taxon>
        <taxon>Bacillota</taxon>
        <taxon>Bacilli</taxon>
        <taxon>Bacillales</taxon>
        <taxon>Paenibacillaceae</taxon>
        <taxon>Paenibacillus</taxon>
    </lineage>
</organism>
<dbReference type="RefSeq" id="WP_119848229.1">
    <property type="nucleotide sequence ID" value="NZ_CP032412.1"/>
</dbReference>
<dbReference type="GO" id="GO:0016747">
    <property type="term" value="F:acyltransferase activity, transferring groups other than amino-acyl groups"/>
    <property type="evidence" value="ECO:0007669"/>
    <property type="project" value="TreeGrafter"/>
</dbReference>
<dbReference type="PANTHER" id="PTHR48098:SF1">
    <property type="entry name" value="DIACYLGLYCEROL ACYLTRANSFERASE_MYCOLYLTRANSFERASE AG85A"/>
    <property type="match status" value="1"/>
</dbReference>
<proteinExistence type="predicted"/>
<dbReference type="Pfam" id="PF00756">
    <property type="entry name" value="Esterase"/>
    <property type="match status" value="1"/>
</dbReference>
<dbReference type="InterPro" id="IPR050583">
    <property type="entry name" value="Mycobacterial_A85_antigen"/>
</dbReference>
<dbReference type="InterPro" id="IPR000801">
    <property type="entry name" value="Esterase-like"/>
</dbReference>
<dbReference type="PANTHER" id="PTHR48098">
    <property type="entry name" value="ENTEROCHELIN ESTERASE-RELATED"/>
    <property type="match status" value="1"/>
</dbReference>
<dbReference type="Proteomes" id="UP000266552">
    <property type="component" value="Chromosome"/>
</dbReference>